<keyword evidence="12 15" id="KW-0186">Copper</keyword>
<keyword evidence="7 15" id="KW-0479">Metal-binding</keyword>
<proteinExistence type="inferred from homology"/>
<evidence type="ECO:0000256" key="15">
    <source>
        <dbReference type="RuleBase" id="RU000457"/>
    </source>
</evidence>
<dbReference type="EMBL" id="MT483676">
    <property type="protein sequence ID" value="QLY89537.1"/>
    <property type="molecule type" value="Genomic_DNA"/>
</dbReference>
<evidence type="ECO:0000256" key="8">
    <source>
        <dbReference type="ARBA" id="ARBA00022842"/>
    </source>
</evidence>
<dbReference type="PANTHER" id="PTHR22888:SF9">
    <property type="entry name" value="CYTOCHROME C OXIDASE SUBUNIT 2"/>
    <property type="match status" value="1"/>
</dbReference>
<evidence type="ECO:0000256" key="7">
    <source>
        <dbReference type="ARBA" id="ARBA00022723"/>
    </source>
</evidence>
<evidence type="ECO:0000313" key="20">
    <source>
        <dbReference type="EMBL" id="QLY89537.1"/>
    </source>
</evidence>
<dbReference type="PROSITE" id="PS50999">
    <property type="entry name" value="COX2_TM"/>
    <property type="match status" value="1"/>
</dbReference>
<evidence type="ECO:0000256" key="9">
    <source>
        <dbReference type="ARBA" id="ARBA00022967"/>
    </source>
</evidence>
<dbReference type="SUPFAM" id="SSF81464">
    <property type="entry name" value="Cytochrome c oxidase subunit II-like, transmembrane region"/>
    <property type="match status" value="1"/>
</dbReference>
<accession>A0A1P8NLX1</accession>
<dbReference type="PROSITE" id="PS50857">
    <property type="entry name" value="COX2_CUA"/>
    <property type="match status" value="1"/>
</dbReference>
<dbReference type="SUPFAM" id="SSF49503">
    <property type="entry name" value="Cupredoxins"/>
    <property type="match status" value="1"/>
</dbReference>
<keyword evidence="6 15" id="KW-0812">Transmembrane</keyword>
<dbReference type="Gene3D" id="1.10.287.90">
    <property type="match status" value="1"/>
</dbReference>
<keyword evidence="9" id="KW-1278">Translocase</keyword>
<keyword evidence="5 15" id="KW-0679">Respiratory chain</keyword>
<comment type="subcellular location">
    <subcellularLocation>
        <location evidence="1">Membrane</location>
        <topology evidence="1">Multi-pass membrane protein</topology>
    </subcellularLocation>
    <subcellularLocation>
        <location evidence="15">Mitochondrion inner membrane</location>
        <topology evidence="15">Multi-pass membrane protein</topology>
    </subcellularLocation>
</comment>
<evidence type="ECO:0000256" key="2">
    <source>
        <dbReference type="ARBA" id="ARBA00007866"/>
    </source>
</evidence>
<dbReference type="InterPro" id="IPR008972">
    <property type="entry name" value="Cupredoxin"/>
</dbReference>
<dbReference type="PRINTS" id="PR01166">
    <property type="entry name" value="CYCOXIDASEII"/>
</dbReference>
<evidence type="ECO:0000256" key="6">
    <source>
        <dbReference type="ARBA" id="ARBA00022692"/>
    </source>
</evidence>
<dbReference type="GO" id="GO:0004129">
    <property type="term" value="F:cytochrome-c oxidase activity"/>
    <property type="evidence" value="ECO:0007669"/>
    <property type="project" value="UniProtKB-EC"/>
</dbReference>
<evidence type="ECO:0000259" key="18">
    <source>
        <dbReference type="PROSITE" id="PS50999"/>
    </source>
</evidence>
<feature type="domain" description="Cytochrome oxidase subunit II transmembrane region profile" evidence="18">
    <location>
        <begin position="1"/>
        <end position="96"/>
    </location>
</feature>
<dbReference type="InterPro" id="IPR036257">
    <property type="entry name" value="Cyt_c_oxidase_su2_TM_sf"/>
</dbReference>
<evidence type="ECO:0000256" key="12">
    <source>
        <dbReference type="ARBA" id="ARBA00023008"/>
    </source>
</evidence>
<dbReference type="GO" id="GO:0005743">
    <property type="term" value="C:mitochondrial inner membrane"/>
    <property type="evidence" value="ECO:0007669"/>
    <property type="project" value="UniProtKB-SubCell"/>
</dbReference>
<comment type="function">
    <text evidence="15">Component of the cytochrome c oxidase, the last enzyme in the mitochondrial electron transport chain which drives oxidative phosphorylation. The respiratory chain contains 3 multisubunit complexes succinate dehydrogenase (complex II, CII), ubiquinol-cytochrome c oxidoreductase (cytochrome b-c1 complex, complex III, CIII) and cytochrome c oxidase (complex IV, CIV), that cooperate to transfer electrons derived from NADH and succinate to molecular oxygen, creating an electrochemical gradient over the inner membrane that drives transmembrane transport and the ATP synthase. Cytochrome c oxidase is the component of the respiratory chain that catalyzes the reduction of oxygen to water. Electrons originating from reduced cytochrome c in the intermembrane space (IMS) are transferred via the dinuclear copper A center (CU(A)) of subunit 2 and heme A of subunit 1 to the active site in subunit 1, a binuclear center (BNC) formed by heme A3 and copper B (CU(B)). The BNC reduces molecular oxygen to 2 water molecules using 4 electrons from cytochrome c in the IMS and 4 protons from the mitochondrial matrix.</text>
</comment>
<feature type="transmembrane region" description="Helical" evidence="16">
    <location>
        <begin position="72"/>
        <end position="91"/>
    </location>
</feature>
<dbReference type="Pfam" id="PF02790">
    <property type="entry name" value="COX2_TM"/>
    <property type="match status" value="1"/>
</dbReference>
<evidence type="ECO:0000313" key="19">
    <source>
        <dbReference type="EMBL" id="APX39125.1"/>
    </source>
</evidence>
<dbReference type="PANTHER" id="PTHR22888">
    <property type="entry name" value="CYTOCHROME C OXIDASE, SUBUNIT II"/>
    <property type="match status" value="1"/>
</dbReference>
<keyword evidence="15 19" id="KW-0496">Mitochondrion</keyword>
<dbReference type="InterPro" id="IPR002429">
    <property type="entry name" value="CcO_II-like_C"/>
</dbReference>
<keyword evidence="11 16" id="KW-1133">Transmembrane helix</keyword>
<evidence type="ECO:0000259" key="17">
    <source>
        <dbReference type="PROSITE" id="PS50857"/>
    </source>
</evidence>
<dbReference type="Gene3D" id="2.60.40.420">
    <property type="entry name" value="Cupredoxins - blue copper proteins"/>
    <property type="match status" value="1"/>
</dbReference>
<sequence length="440" mass="49463">MIEWGQLGFNDSISHSMCNMTEYHDVSMGVVVTITFLVSVFLFGVCSPGLMFGGKYYRYGCECSWLEVGWTIFPSFILLFLAYFSAWNLYMNNSLKFLRYRAQVMGHQWFWEYSYFVSPATVERAFFQMDSFLSMLILKHLSTLEEISLPIVNPTMVNSDSSNEYFMGGSVNYDSYLPADFNFSGEGEYFSSETSFGRWMFPDKPLFIPLGEKVAITVNTADVMHSWAIPSLGVKMDAVPGRSNTLAVVANYPGIYPGNCSELCGVLHSSMPCSVLVVDLKTWRMIMMDMISKIGVCMEEKSFMIMSDTAMSGTKMEYSIMSNTKLNTDAAPTILGEDLEALVDYENSKLKIDAALAILGEDPEALVKYKNSKLKTDAALANLDDDLDACSEMMEIYYSNPRPDTASLLEKYEKCTDALHKAMKFLGKHIITTSEKKSSK</sequence>
<dbReference type="InterPro" id="IPR045187">
    <property type="entry name" value="CcO_II"/>
</dbReference>
<keyword evidence="8" id="KW-0460">Magnesium</keyword>
<feature type="domain" description="Cytochrome oxidase subunit II copper A binding" evidence="17">
    <location>
        <begin position="97"/>
        <end position="289"/>
    </location>
</feature>
<dbReference type="InterPro" id="IPR011759">
    <property type="entry name" value="Cyt_c_oxidase_su2_TM_dom"/>
</dbReference>
<evidence type="ECO:0000256" key="4">
    <source>
        <dbReference type="ARBA" id="ARBA00022448"/>
    </source>
</evidence>
<comment type="cofactor">
    <cofactor evidence="15">
        <name>Cu cation</name>
        <dbReference type="ChEBI" id="CHEBI:23378"/>
    </cofactor>
    <text evidence="15">Binds a copper A center.</text>
</comment>
<evidence type="ECO:0000256" key="3">
    <source>
        <dbReference type="ARBA" id="ARBA00015946"/>
    </source>
</evidence>
<evidence type="ECO:0000256" key="13">
    <source>
        <dbReference type="ARBA" id="ARBA00023136"/>
    </source>
</evidence>
<dbReference type="PROSITE" id="PS00078">
    <property type="entry name" value="COX2"/>
    <property type="match status" value="1"/>
</dbReference>
<dbReference type="AlphaFoldDB" id="A0A1P8NLX1"/>
<feature type="transmembrane region" description="Helical" evidence="16">
    <location>
        <begin position="26"/>
        <end position="52"/>
    </location>
</feature>
<dbReference type="GO" id="GO:0005507">
    <property type="term" value="F:copper ion binding"/>
    <property type="evidence" value="ECO:0007669"/>
    <property type="project" value="InterPro"/>
</dbReference>
<protein>
    <recommendedName>
        <fullName evidence="3 15">Cytochrome c oxidase subunit 2</fullName>
    </recommendedName>
</protein>
<gene>
    <name evidence="19" type="primary">COX2</name>
</gene>
<evidence type="ECO:0000256" key="1">
    <source>
        <dbReference type="ARBA" id="ARBA00004141"/>
    </source>
</evidence>
<comment type="catalytic activity">
    <reaction evidence="14">
        <text>4 Fe(II)-[cytochrome c] + O2 + 8 H(+)(in) = 4 Fe(III)-[cytochrome c] + 2 H2O + 4 H(+)(out)</text>
        <dbReference type="Rhea" id="RHEA:11436"/>
        <dbReference type="Rhea" id="RHEA-COMP:10350"/>
        <dbReference type="Rhea" id="RHEA-COMP:14399"/>
        <dbReference type="ChEBI" id="CHEBI:15377"/>
        <dbReference type="ChEBI" id="CHEBI:15378"/>
        <dbReference type="ChEBI" id="CHEBI:15379"/>
        <dbReference type="ChEBI" id="CHEBI:29033"/>
        <dbReference type="ChEBI" id="CHEBI:29034"/>
        <dbReference type="EC" id="7.1.1.9"/>
    </reaction>
    <physiologicalReaction direction="left-to-right" evidence="14">
        <dbReference type="Rhea" id="RHEA:11437"/>
    </physiologicalReaction>
</comment>
<name>A0A1P8NLX1_DREPO</name>
<reference evidence="20" key="2">
    <citation type="submission" date="2020-05" db="EMBL/GenBank/DDBJ databases">
        <title>DNAmark Project.</title>
        <authorList>
            <person name="Leerhoei F."/>
        </authorList>
    </citation>
    <scope>NUCLEOTIDE SEQUENCE</scope>
    <source>
        <strain evidence="20">DM1270</strain>
    </source>
</reference>
<evidence type="ECO:0000256" key="16">
    <source>
        <dbReference type="SAM" id="Phobius"/>
    </source>
</evidence>
<dbReference type="Pfam" id="PF00116">
    <property type="entry name" value="COX2"/>
    <property type="match status" value="1"/>
</dbReference>
<keyword evidence="10 15" id="KW-0249">Electron transport</keyword>
<evidence type="ECO:0000256" key="5">
    <source>
        <dbReference type="ARBA" id="ARBA00022660"/>
    </source>
</evidence>
<evidence type="ECO:0000256" key="14">
    <source>
        <dbReference type="ARBA" id="ARBA00049512"/>
    </source>
</evidence>
<keyword evidence="4 15" id="KW-0813">Transport</keyword>
<evidence type="ECO:0000256" key="11">
    <source>
        <dbReference type="ARBA" id="ARBA00022989"/>
    </source>
</evidence>
<comment type="similarity">
    <text evidence="2 15">Belongs to the cytochrome c oxidase subunit 2 family.</text>
</comment>
<reference evidence="19" key="1">
    <citation type="journal article" date="2017" name="Hydrobiologia">
        <title>Next-generation sequencing of Dreissena polymorpha transcriptome sheds light on its mitochondrial DNA.</title>
        <authorList>
            <person name="Soroka M."/>
            <person name="Rymaszewska A."/>
            <person name="Sanko T."/>
            <person name="Przylucka A."/>
            <person name="Lubosny M."/>
            <person name="Smietanka B."/>
            <person name="Burzynski A."/>
        </authorList>
    </citation>
    <scope>NUCLEOTIDE SEQUENCE</scope>
</reference>
<dbReference type="GO" id="GO:0042773">
    <property type="term" value="P:ATP synthesis coupled electron transport"/>
    <property type="evidence" value="ECO:0007669"/>
    <property type="project" value="TreeGrafter"/>
</dbReference>
<geneLocation type="mitochondrion" evidence="19"/>
<dbReference type="EMBL" id="KY091877">
    <property type="protein sequence ID" value="APX39125.1"/>
    <property type="molecule type" value="Genomic_DNA"/>
</dbReference>
<evidence type="ECO:0000256" key="10">
    <source>
        <dbReference type="ARBA" id="ARBA00022982"/>
    </source>
</evidence>
<keyword evidence="15" id="KW-0999">Mitochondrion inner membrane</keyword>
<keyword evidence="13 15" id="KW-0472">Membrane</keyword>
<organism evidence="19">
    <name type="scientific">Dreissena polymorpha</name>
    <name type="common">Zebra mussel</name>
    <name type="synonym">Mytilus polymorpha</name>
    <dbReference type="NCBI Taxonomy" id="45954"/>
    <lineage>
        <taxon>Eukaryota</taxon>
        <taxon>Metazoa</taxon>
        <taxon>Spiralia</taxon>
        <taxon>Lophotrochozoa</taxon>
        <taxon>Mollusca</taxon>
        <taxon>Bivalvia</taxon>
        <taxon>Autobranchia</taxon>
        <taxon>Heteroconchia</taxon>
        <taxon>Euheterodonta</taxon>
        <taxon>Imparidentia</taxon>
        <taxon>Neoheterodontei</taxon>
        <taxon>Myida</taxon>
        <taxon>Dreissenoidea</taxon>
        <taxon>Dreissenidae</taxon>
        <taxon>Dreissena</taxon>
    </lineage>
</organism>
<dbReference type="InterPro" id="IPR001505">
    <property type="entry name" value="Copper_CuA"/>
</dbReference>